<evidence type="ECO:0000313" key="3">
    <source>
        <dbReference type="Proteomes" id="UP000295238"/>
    </source>
</evidence>
<dbReference type="AlphaFoldDB" id="A0A4R5U9I6"/>
<feature type="compositionally biased region" description="Basic and acidic residues" evidence="1">
    <location>
        <begin position="30"/>
        <end position="43"/>
    </location>
</feature>
<comment type="caution">
    <text evidence="2">The sequence shown here is derived from an EMBL/GenBank/DDBJ whole genome shotgun (WGS) entry which is preliminary data.</text>
</comment>
<reference evidence="2 3" key="1">
    <citation type="submission" date="2019-03" db="EMBL/GenBank/DDBJ databases">
        <title>Rhizobium sp. nov., an bacterium isolated from biocrust in Mu Us Desert.</title>
        <authorList>
            <person name="Lixiong L."/>
        </authorList>
    </citation>
    <scope>NUCLEOTIDE SEQUENCE [LARGE SCALE GENOMIC DNA]</scope>
    <source>
        <strain evidence="2 3">SPY-1</strain>
    </source>
</reference>
<feature type="region of interest" description="Disordered" evidence="1">
    <location>
        <begin position="24"/>
        <end position="43"/>
    </location>
</feature>
<organism evidence="2 3">
    <name type="scientific">Rhizobium deserti</name>
    <dbReference type="NCBI Taxonomy" id="2547961"/>
    <lineage>
        <taxon>Bacteria</taxon>
        <taxon>Pseudomonadati</taxon>
        <taxon>Pseudomonadota</taxon>
        <taxon>Alphaproteobacteria</taxon>
        <taxon>Hyphomicrobiales</taxon>
        <taxon>Rhizobiaceae</taxon>
        <taxon>Rhizobium/Agrobacterium group</taxon>
        <taxon>Rhizobium</taxon>
    </lineage>
</organism>
<protein>
    <submittedName>
        <fullName evidence="2">Uncharacterized protein</fullName>
    </submittedName>
</protein>
<evidence type="ECO:0000256" key="1">
    <source>
        <dbReference type="SAM" id="MobiDB-lite"/>
    </source>
</evidence>
<sequence length="139" mass="15246">MAWEIQPFEGVGPIRFGMTPSEVEAVIGPPDRRRKGDDGTEYRGDHAPVVNYVDGKVTEIECYYDLEGGVSLDGIDLFERDGIEVMRELEKRSGGALESVGSFYSRTSGFRPAGSTDPAAKTIPSRLLRRGFGRTAWTG</sequence>
<gene>
    <name evidence="2" type="ORF">E2F50_20295</name>
</gene>
<name>A0A4R5U9I6_9HYPH</name>
<evidence type="ECO:0000313" key="2">
    <source>
        <dbReference type="EMBL" id="TDK31284.1"/>
    </source>
</evidence>
<dbReference type="OrthoDB" id="7066341at2"/>
<dbReference type="EMBL" id="SMTL01000007">
    <property type="protein sequence ID" value="TDK31284.1"/>
    <property type="molecule type" value="Genomic_DNA"/>
</dbReference>
<proteinExistence type="predicted"/>
<dbReference type="RefSeq" id="WP_133318000.1">
    <property type="nucleotide sequence ID" value="NZ_SMTL01000007.1"/>
</dbReference>
<keyword evidence="3" id="KW-1185">Reference proteome</keyword>
<dbReference type="Proteomes" id="UP000295238">
    <property type="component" value="Unassembled WGS sequence"/>
</dbReference>
<accession>A0A4R5U9I6</accession>